<keyword evidence="2" id="KW-1185">Reference proteome</keyword>
<dbReference type="AlphaFoldDB" id="A0AAN5CF30"/>
<dbReference type="EMBL" id="BTRK01000003">
    <property type="protein sequence ID" value="GMR43565.1"/>
    <property type="molecule type" value="Genomic_DNA"/>
</dbReference>
<reference evidence="2" key="1">
    <citation type="submission" date="2022-10" db="EMBL/GenBank/DDBJ databases">
        <title>Genome assembly of Pristionchus species.</title>
        <authorList>
            <person name="Yoshida K."/>
            <person name="Sommer R.J."/>
        </authorList>
    </citation>
    <scope>NUCLEOTIDE SEQUENCE [LARGE SCALE GENOMIC DNA]</scope>
    <source>
        <strain evidence="2">RS5460</strain>
    </source>
</reference>
<sequence length="164" mass="19112">EAWEQNASDEITEECAVMISERKTEIVELCSKRPKWTINFDLRGELYTIVCSLFNDVHPVVVQSFIDHLSRYRKEVYNHGGALPKVFVTDRLQKDDTCVFPLFEHLPQQQQPAYYYLMYFDFVNGPYARICDQIYSNGWLLGVVTAGAELFNGNYGYFTTYEFA</sequence>
<comment type="caution">
    <text evidence="1">The sequence shown here is derived from an EMBL/GenBank/DDBJ whole genome shotgun (WGS) entry which is preliminary data.</text>
</comment>
<evidence type="ECO:0000313" key="1">
    <source>
        <dbReference type="EMBL" id="GMR43565.1"/>
    </source>
</evidence>
<organism evidence="1 2">
    <name type="scientific">Pristionchus mayeri</name>
    <dbReference type="NCBI Taxonomy" id="1317129"/>
    <lineage>
        <taxon>Eukaryota</taxon>
        <taxon>Metazoa</taxon>
        <taxon>Ecdysozoa</taxon>
        <taxon>Nematoda</taxon>
        <taxon>Chromadorea</taxon>
        <taxon>Rhabditida</taxon>
        <taxon>Rhabditina</taxon>
        <taxon>Diplogasteromorpha</taxon>
        <taxon>Diplogasteroidea</taxon>
        <taxon>Neodiplogasteridae</taxon>
        <taxon>Pristionchus</taxon>
    </lineage>
</organism>
<dbReference type="Proteomes" id="UP001328107">
    <property type="component" value="Unassembled WGS sequence"/>
</dbReference>
<gene>
    <name evidence="1" type="ORF">PMAYCL1PPCAC_13760</name>
</gene>
<name>A0AAN5CF30_9BILA</name>
<evidence type="ECO:0000313" key="2">
    <source>
        <dbReference type="Proteomes" id="UP001328107"/>
    </source>
</evidence>
<protein>
    <submittedName>
        <fullName evidence="1">Uncharacterized protein</fullName>
    </submittedName>
</protein>
<feature type="non-terminal residue" evidence="1">
    <location>
        <position position="1"/>
    </location>
</feature>
<proteinExistence type="predicted"/>
<accession>A0AAN5CF30</accession>